<accession>A0A2T3AHP9</accession>
<sequence>MRPSLRPLSAFLIELLHSNGQGQPPGLNRDKTTAEMLNFKSLWCLAGVNGILDTSRGRQGWAGLRFMSLVILFRLGEEEELLSGILKGKRPYAYMYSTSF</sequence>
<reference evidence="1 2" key="1">
    <citation type="journal article" date="2018" name="Mycol. Prog.">
        <title>Coniella lustricola, a new species from submerged detritus.</title>
        <authorList>
            <person name="Raudabaugh D.B."/>
            <person name="Iturriaga T."/>
            <person name="Carver A."/>
            <person name="Mondo S."/>
            <person name="Pangilinan J."/>
            <person name="Lipzen A."/>
            <person name="He G."/>
            <person name="Amirebrahimi M."/>
            <person name="Grigoriev I.V."/>
            <person name="Miller A.N."/>
        </authorList>
    </citation>
    <scope>NUCLEOTIDE SEQUENCE [LARGE SCALE GENOMIC DNA]</scope>
    <source>
        <strain evidence="1 2">B22-T-1</strain>
    </source>
</reference>
<evidence type="ECO:0000313" key="2">
    <source>
        <dbReference type="Proteomes" id="UP000241462"/>
    </source>
</evidence>
<name>A0A2T3AHP9_9PEZI</name>
<gene>
    <name evidence="1" type="ORF">BD289DRAFT_75060</name>
</gene>
<keyword evidence="2" id="KW-1185">Reference proteome</keyword>
<dbReference type="AlphaFoldDB" id="A0A2T3AHP9"/>
<proteinExistence type="predicted"/>
<dbReference type="EMBL" id="KZ678388">
    <property type="protein sequence ID" value="PSR97818.1"/>
    <property type="molecule type" value="Genomic_DNA"/>
</dbReference>
<protein>
    <submittedName>
        <fullName evidence="1">Uncharacterized protein</fullName>
    </submittedName>
</protein>
<dbReference type="Proteomes" id="UP000241462">
    <property type="component" value="Unassembled WGS sequence"/>
</dbReference>
<dbReference type="InParanoid" id="A0A2T3AHP9"/>
<evidence type="ECO:0000313" key="1">
    <source>
        <dbReference type="EMBL" id="PSR97818.1"/>
    </source>
</evidence>
<organism evidence="1 2">
    <name type="scientific">Coniella lustricola</name>
    <dbReference type="NCBI Taxonomy" id="2025994"/>
    <lineage>
        <taxon>Eukaryota</taxon>
        <taxon>Fungi</taxon>
        <taxon>Dikarya</taxon>
        <taxon>Ascomycota</taxon>
        <taxon>Pezizomycotina</taxon>
        <taxon>Sordariomycetes</taxon>
        <taxon>Sordariomycetidae</taxon>
        <taxon>Diaporthales</taxon>
        <taxon>Schizoparmaceae</taxon>
        <taxon>Coniella</taxon>
    </lineage>
</organism>